<dbReference type="GO" id="GO:0071555">
    <property type="term" value="P:cell wall organization"/>
    <property type="evidence" value="ECO:0007669"/>
    <property type="project" value="UniProtKB-KW"/>
</dbReference>
<keyword evidence="12" id="KW-0460">Magnesium</keyword>
<keyword evidence="5 13" id="KW-0547">Nucleotide-binding</keyword>
<evidence type="ECO:0000259" key="14">
    <source>
        <dbReference type="PROSITE" id="PS50975"/>
    </source>
</evidence>
<dbReference type="Gene3D" id="3.40.50.20">
    <property type="match status" value="1"/>
</dbReference>
<evidence type="ECO:0000256" key="3">
    <source>
        <dbReference type="ARBA" id="ARBA00022490"/>
    </source>
</evidence>
<keyword evidence="16" id="KW-1185">Reference proteome</keyword>
<gene>
    <name evidence="10" type="primary">ddl</name>
    <name evidence="15" type="ordered locus">Smon_1078</name>
</gene>
<dbReference type="Pfam" id="PF01820">
    <property type="entry name" value="Dala_Dala_lig_N"/>
    <property type="match status" value="1"/>
</dbReference>
<dbReference type="GO" id="GO:0005737">
    <property type="term" value="C:cytoplasm"/>
    <property type="evidence" value="ECO:0007669"/>
    <property type="project" value="UniProtKB-SubCell"/>
</dbReference>
<evidence type="ECO:0000313" key="15">
    <source>
        <dbReference type="EMBL" id="ACZ01540.1"/>
    </source>
</evidence>
<evidence type="ECO:0000256" key="8">
    <source>
        <dbReference type="ARBA" id="ARBA00022984"/>
    </source>
</evidence>
<keyword evidence="4 10" id="KW-0436">Ligase</keyword>
<feature type="domain" description="ATP-grasp" evidence="14">
    <location>
        <begin position="100"/>
        <end position="295"/>
    </location>
</feature>
<dbReference type="PROSITE" id="PS00844">
    <property type="entry name" value="DALA_DALA_LIGASE_2"/>
    <property type="match status" value="1"/>
</dbReference>
<keyword evidence="9 10" id="KW-0961">Cell wall biogenesis/degradation</keyword>
<dbReference type="InterPro" id="IPR016185">
    <property type="entry name" value="PreATP-grasp_dom_sf"/>
</dbReference>
<dbReference type="UniPathway" id="UPA00219"/>
<keyword evidence="3 10" id="KW-0963">Cytoplasm</keyword>
<dbReference type="PANTHER" id="PTHR23132:SF23">
    <property type="entry name" value="D-ALANINE--D-ALANINE LIGASE B"/>
    <property type="match status" value="1"/>
</dbReference>
<dbReference type="KEGG" id="smf:Smon_1078"/>
<dbReference type="GO" id="GO:0008716">
    <property type="term" value="F:D-alanine-D-alanine ligase activity"/>
    <property type="evidence" value="ECO:0007669"/>
    <property type="project" value="UniProtKB-UniRule"/>
</dbReference>
<keyword evidence="8 10" id="KW-0573">Peptidoglycan synthesis</keyword>
<dbReference type="HAMAP" id="MF_00047">
    <property type="entry name" value="Dala_Dala_lig"/>
    <property type="match status" value="1"/>
</dbReference>
<evidence type="ECO:0000256" key="9">
    <source>
        <dbReference type="ARBA" id="ARBA00023316"/>
    </source>
</evidence>
<feature type="active site" evidence="11">
    <location>
        <position position="273"/>
    </location>
</feature>
<evidence type="ECO:0000256" key="7">
    <source>
        <dbReference type="ARBA" id="ARBA00022960"/>
    </source>
</evidence>
<dbReference type="eggNOG" id="COG1181">
    <property type="taxonomic scope" value="Bacteria"/>
</dbReference>
<evidence type="ECO:0000256" key="12">
    <source>
        <dbReference type="PIRSR" id="PIRSR039102-3"/>
    </source>
</evidence>
<feature type="binding site" evidence="12">
    <location>
        <position position="264"/>
    </location>
    <ligand>
        <name>Mg(2+)</name>
        <dbReference type="ChEBI" id="CHEBI:18420"/>
        <label>2</label>
    </ligand>
</feature>
<dbReference type="InterPro" id="IPR013815">
    <property type="entry name" value="ATP_grasp_subdomain_1"/>
</dbReference>
<dbReference type="GO" id="GO:0008360">
    <property type="term" value="P:regulation of cell shape"/>
    <property type="evidence" value="ECO:0007669"/>
    <property type="project" value="UniProtKB-KW"/>
</dbReference>
<feature type="binding site" evidence="12">
    <location>
        <position position="250"/>
    </location>
    <ligand>
        <name>Mg(2+)</name>
        <dbReference type="ChEBI" id="CHEBI:18420"/>
        <label>1</label>
    </ligand>
</feature>
<dbReference type="GeneID" id="29673670"/>
<feature type="binding site" evidence="12">
    <location>
        <position position="262"/>
    </location>
    <ligand>
        <name>Mg(2+)</name>
        <dbReference type="ChEBI" id="CHEBI:18420"/>
        <label>2</label>
    </ligand>
</feature>
<dbReference type="SUPFAM" id="SSF52440">
    <property type="entry name" value="PreATP-grasp domain"/>
    <property type="match status" value="1"/>
</dbReference>
<dbReference type="PROSITE" id="PS50975">
    <property type="entry name" value="ATP_GRASP"/>
    <property type="match status" value="1"/>
</dbReference>
<comment type="pathway">
    <text evidence="10">Cell wall biogenesis; peptidoglycan biosynthesis.</text>
</comment>
<dbReference type="GO" id="GO:0009252">
    <property type="term" value="P:peptidoglycan biosynthetic process"/>
    <property type="evidence" value="ECO:0007669"/>
    <property type="project" value="UniProtKB-UniRule"/>
</dbReference>
<dbReference type="InterPro" id="IPR000291">
    <property type="entry name" value="D-Ala_lig_Van_CS"/>
</dbReference>
<dbReference type="STRING" id="519441.Smon_1078"/>
<comment type="subcellular location">
    <subcellularLocation>
        <location evidence="1 10">Cytoplasm</location>
    </subcellularLocation>
</comment>
<keyword evidence="12" id="KW-0464">Manganese</keyword>
<evidence type="ECO:0000256" key="6">
    <source>
        <dbReference type="ARBA" id="ARBA00022840"/>
    </source>
</evidence>
<dbReference type="HOGENOM" id="CLU_039268_1_1_0"/>
<evidence type="ECO:0000256" key="13">
    <source>
        <dbReference type="PROSITE-ProRule" id="PRU00409"/>
    </source>
</evidence>
<keyword evidence="12" id="KW-0479">Metal-binding</keyword>
<dbReference type="EC" id="6.3.2.4" evidence="10"/>
<evidence type="ECO:0000256" key="11">
    <source>
        <dbReference type="PIRSR" id="PIRSR039102-1"/>
    </source>
</evidence>
<dbReference type="Pfam" id="PF07478">
    <property type="entry name" value="Dala_Dala_lig_C"/>
    <property type="match status" value="1"/>
</dbReference>
<organism evidence="15 16">
    <name type="scientific">Streptobacillus moniliformis (strain ATCC 14647 / DSM 12112 / NCTC 10651 / 9901)</name>
    <dbReference type="NCBI Taxonomy" id="519441"/>
    <lineage>
        <taxon>Bacteria</taxon>
        <taxon>Fusobacteriati</taxon>
        <taxon>Fusobacteriota</taxon>
        <taxon>Fusobacteriia</taxon>
        <taxon>Fusobacteriales</taxon>
        <taxon>Leptotrichiaceae</taxon>
        <taxon>Streptobacillus</taxon>
    </lineage>
</organism>
<comment type="catalytic activity">
    <reaction evidence="10">
        <text>2 D-alanine + ATP = D-alanyl-D-alanine + ADP + phosphate + H(+)</text>
        <dbReference type="Rhea" id="RHEA:11224"/>
        <dbReference type="ChEBI" id="CHEBI:15378"/>
        <dbReference type="ChEBI" id="CHEBI:30616"/>
        <dbReference type="ChEBI" id="CHEBI:43474"/>
        <dbReference type="ChEBI" id="CHEBI:57416"/>
        <dbReference type="ChEBI" id="CHEBI:57822"/>
        <dbReference type="ChEBI" id="CHEBI:456216"/>
        <dbReference type="EC" id="6.3.2.4"/>
    </reaction>
</comment>
<feature type="active site" evidence="11">
    <location>
        <position position="13"/>
    </location>
</feature>
<name>D1AUY0_STRM9</name>
<reference evidence="15 16" key="1">
    <citation type="journal article" date="2009" name="Stand. Genomic Sci.">
        <title>Complete genome sequence of Streptobacillus moniliformis type strain (9901T).</title>
        <authorList>
            <person name="Nolan M."/>
            <person name="Gronow S."/>
            <person name="Lapidus A."/>
            <person name="Ivanova N."/>
            <person name="Copeland A."/>
            <person name="Lucas S."/>
            <person name="Del Rio T.G."/>
            <person name="Chen F."/>
            <person name="Tice H."/>
            <person name="Pitluck S."/>
            <person name="Cheng J.F."/>
            <person name="Sims D."/>
            <person name="Meincke L."/>
            <person name="Bruce D."/>
            <person name="Goodwin L."/>
            <person name="Brettin T."/>
            <person name="Han C."/>
            <person name="Detter J.C."/>
            <person name="Ovchinikova G."/>
            <person name="Pati A."/>
            <person name="Mavromatis K."/>
            <person name="Mikhailova N."/>
            <person name="Chen A."/>
            <person name="Palaniappan K."/>
            <person name="Land M."/>
            <person name="Hauser L."/>
            <person name="Chang Y.J."/>
            <person name="Jeffries C.D."/>
            <person name="Rohde M."/>
            <person name="Sproer C."/>
            <person name="Goker M."/>
            <person name="Bristow J."/>
            <person name="Eisen J.A."/>
            <person name="Markowitz V."/>
            <person name="Hugenholtz P."/>
            <person name="Kyrpides N.C."/>
            <person name="Klenk H.P."/>
            <person name="Chain P."/>
        </authorList>
    </citation>
    <scope>NUCLEOTIDE SEQUENCE [LARGE SCALE GENOMIC DNA]</scope>
    <source>
        <strain evidence="16">ATCC 14647 / DSM 12112 / NCTC 10651 / 9901</strain>
    </source>
</reference>
<dbReference type="NCBIfam" id="TIGR01205">
    <property type="entry name" value="D_ala_D_alaTIGR"/>
    <property type="match status" value="1"/>
</dbReference>
<keyword evidence="7 10" id="KW-0133">Cell shape</keyword>
<dbReference type="RefSeq" id="WP_012859087.1">
    <property type="nucleotide sequence ID" value="NC_013515.1"/>
</dbReference>
<dbReference type="InterPro" id="IPR005905">
    <property type="entry name" value="D_ala_D_ala"/>
</dbReference>
<dbReference type="OrthoDB" id="9813261at2"/>
<dbReference type="NCBIfam" id="NF002378">
    <property type="entry name" value="PRK01372.1"/>
    <property type="match status" value="1"/>
</dbReference>
<evidence type="ECO:0000256" key="5">
    <source>
        <dbReference type="ARBA" id="ARBA00022741"/>
    </source>
</evidence>
<evidence type="ECO:0000256" key="10">
    <source>
        <dbReference type="HAMAP-Rule" id="MF_00047"/>
    </source>
</evidence>
<dbReference type="SUPFAM" id="SSF56059">
    <property type="entry name" value="Glutathione synthetase ATP-binding domain-like"/>
    <property type="match status" value="1"/>
</dbReference>
<comment type="similarity">
    <text evidence="2 10">Belongs to the D-alanine--D-alanine ligase family.</text>
</comment>
<evidence type="ECO:0000256" key="2">
    <source>
        <dbReference type="ARBA" id="ARBA00010871"/>
    </source>
</evidence>
<comment type="cofactor">
    <cofactor evidence="12">
        <name>Mg(2+)</name>
        <dbReference type="ChEBI" id="CHEBI:18420"/>
    </cofactor>
    <cofactor evidence="12">
        <name>Mn(2+)</name>
        <dbReference type="ChEBI" id="CHEBI:29035"/>
    </cofactor>
    <text evidence="12">Binds 2 magnesium or manganese ions per subunit.</text>
</comment>
<dbReference type="EMBL" id="CP001779">
    <property type="protein sequence ID" value="ACZ01540.1"/>
    <property type="molecule type" value="Genomic_DNA"/>
</dbReference>
<dbReference type="PIRSF" id="PIRSF039102">
    <property type="entry name" value="Ddl/VanB"/>
    <property type="match status" value="1"/>
</dbReference>
<evidence type="ECO:0000256" key="1">
    <source>
        <dbReference type="ARBA" id="ARBA00004496"/>
    </source>
</evidence>
<keyword evidence="6 13" id="KW-0067">ATP-binding</keyword>
<evidence type="ECO:0000256" key="4">
    <source>
        <dbReference type="ARBA" id="ARBA00022598"/>
    </source>
</evidence>
<sequence>MRIGVIYGGVSTEREVSINTGKEIIANLDKSKYEVVEIEISKKEDIFKVVDLNLDFAYIALHGEFGESGDVQAILETAGIKYSGSGILSSAICMDKDITKVLAKNSGVRIINGRCIKKGENIKFSDLNLGEKIILKPNRGGSSIGVYFATNDEELEYGLNEIFKLGENEVLIEEMKSGIEISVPIIAGKVFPTLLIEPLKDTFFDYTSKYENGGAKEYVYFFEESLQNEINDFTIKAYNAVKCKGFARIDYILVDNKAYFLEVNTLPGMTKNSLLPKSTLYMGYSYSETLDLLIKESIK</sequence>
<accession>D1AUY0</accession>
<dbReference type="Gene3D" id="3.30.1490.20">
    <property type="entry name" value="ATP-grasp fold, A domain"/>
    <property type="match status" value="1"/>
</dbReference>
<dbReference type="Gene3D" id="3.30.470.20">
    <property type="entry name" value="ATP-grasp fold, B domain"/>
    <property type="match status" value="1"/>
</dbReference>
<dbReference type="InterPro" id="IPR011095">
    <property type="entry name" value="Dala_Dala_lig_C"/>
</dbReference>
<comment type="function">
    <text evidence="10">Cell wall formation.</text>
</comment>
<dbReference type="InterPro" id="IPR011127">
    <property type="entry name" value="Dala_Dala_lig_N"/>
</dbReference>
<dbReference type="GO" id="GO:0005524">
    <property type="term" value="F:ATP binding"/>
    <property type="evidence" value="ECO:0007669"/>
    <property type="project" value="UniProtKB-UniRule"/>
</dbReference>
<protein>
    <recommendedName>
        <fullName evidence="10">D-alanine--D-alanine ligase</fullName>
        <ecNumber evidence="10">6.3.2.4</ecNumber>
    </recommendedName>
    <alternativeName>
        <fullName evidence="10">D-Ala-D-Ala ligase</fullName>
    </alternativeName>
    <alternativeName>
        <fullName evidence="10">D-alanylalanine synthetase</fullName>
    </alternativeName>
</protein>
<dbReference type="GO" id="GO:0046872">
    <property type="term" value="F:metal ion binding"/>
    <property type="evidence" value="ECO:0007669"/>
    <property type="project" value="UniProtKB-KW"/>
</dbReference>
<feature type="active site" evidence="11">
    <location>
        <position position="142"/>
    </location>
</feature>
<dbReference type="AlphaFoldDB" id="D1AUY0"/>
<feature type="binding site" evidence="12">
    <location>
        <position position="262"/>
    </location>
    <ligand>
        <name>Mg(2+)</name>
        <dbReference type="ChEBI" id="CHEBI:18420"/>
        <label>1</label>
    </ligand>
</feature>
<dbReference type="PANTHER" id="PTHR23132">
    <property type="entry name" value="D-ALANINE--D-ALANINE LIGASE"/>
    <property type="match status" value="1"/>
</dbReference>
<dbReference type="Proteomes" id="UP000002072">
    <property type="component" value="Chromosome"/>
</dbReference>
<dbReference type="InterPro" id="IPR011761">
    <property type="entry name" value="ATP-grasp"/>
</dbReference>
<evidence type="ECO:0000313" key="16">
    <source>
        <dbReference type="Proteomes" id="UP000002072"/>
    </source>
</evidence>
<proteinExistence type="inferred from homology"/>